<evidence type="ECO:0000313" key="3">
    <source>
        <dbReference type="EMBL" id="VDL80386.1"/>
    </source>
</evidence>
<dbReference type="InterPro" id="IPR003719">
    <property type="entry name" value="Phenazine_PhzF-like"/>
</dbReference>
<dbReference type="SUPFAM" id="SSF54506">
    <property type="entry name" value="Diaminopimelate epimerase-like"/>
    <property type="match status" value="1"/>
</dbReference>
<dbReference type="STRING" id="27835.A0A0N4YIP0"/>
<reference evidence="3 4" key="2">
    <citation type="submission" date="2018-11" db="EMBL/GenBank/DDBJ databases">
        <authorList>
            <consortium name="Pathogen Informatics"/>
        </authorList>
    </citation>
    <scope>NUCLEOTIDE SEQUENCE [LARGE SCALE GENOMIC DNA]</scope>
</reference>
<keyword evidence="2" id="KW-0413">Isomerase</keyword>
<sequence>MLTLGNTSSSITFTTKSGDLIVRRAEHNLVEMDFPQYAITGVRFPDVSNPYQDTFPEFDGPSHLSEMIQNFIPKNINVEAVAYACAAKKLIVVVDNETTKYVCLYDPDGDLVRGLIVTLAPAHAKSQGFVDSEAIPYDYVCRYFAPWVGIPEDPATGSAQCALAPFWGAILNKRNLYAYQSYPHRGAQFRVSLHDSGRVAIYGQSVTVLEGQIHLNDAIFY</sequence>
<dbReference type="AlphaFoldDB" id="A0A0N4YIP0"/>
<protein>
    <submittedName>
        <fullName evidence="5">PhzF family phenazine biosynthesis protein</fullName>
    </submittedName>
</protein>
<evidence type="ECO:0000313" key="5">
    <source>
        <dbReference type="WBParaSite" id="NBR_0001679001-mRNA-1"/>
    </source>
</evidence>
<evidence type="ECO:0000256" key="1">
    <source>
        <dbReference type="ARBA" id="ARBA00008270"/>
    </source>
</evidence>
<dbReference type="Gene3D" id="3.10.310.10">
    <property type="entry name" value="Diaminopimelate Epimerase, Chain A, domain 1"/>
    <property type="match status" value="1"/>
</dbReference>
<name>A0A0N4YIP0_NIPBR</name>
<organism evidence="5">
    <name type="scientific">Nippostrongylus brasiliensis</name>
    <name type="common">Rat hookworm</name>
    <dbReference type="NCBI Taxonomy" id="27835"/>
    <lineage>
        <taxon>Eukaryota</taxon>
        <taxon>Metazoa</taxon>
        <taxon>Ecdysozoa</taxon>
        <taxon>Nematoda</taxon>
        <taxon>Chromadorea</taxon>
        <taxon>Rhabditida</taxon>
        <taxon>Rhabditina</taxon>
        <taxon>Rhabditomorpha</taxon>
        <taxon>Strongyloidea</taxon>
        <taxon>Heligmosomidae</taxon>
        <taxon>Nippostrongylus</taxon>
    </lineage>
</organism>
<dbReference type="OMA" id="WMHISCT"/>
<dbReference type="WBParaSite" id="NBR_0001679001-mRNA-1">
    <property type="protein sequence ID" value="NBR_0001679001-mRNA-1"/>
    <property type="gene ID" value="NBR_0001679001"/>
</dbReference>
<dbReference type="GO" id="GO:0005737">
    <property type="term" value="C:cytoplasm"/>
    <property type="evidence" value="ECO:0007669"/>
    <property type="project" value="TreeGrafter"/>
</dbReference>
<dbReference type="Proteomes" id="UP000271162">
    <property type="component" value="Unassembled WGS sequence"/>
</dbReference>
<proteinExistence type="inferred from homology"/>
<dbReference type="PANTHER" id="PTHR13774:SF17">
    <property type="entry name" value="PHENAZINE BIOSYNTHESIS-LIKE DOMAIN-CONTAINING PROTEIN"/>
    <property type="match status" value="1"/>
</dbReference>
<dbReference type="Pfam" id="PF02567">
    <property type="entry name" value="PhzC-PhzF"/>
    <property type="match status" value="1"/>
</dbReference>
<evidence type="ECO:0000313" key="4">
    <source>
        <dbReference type="Proteomes" id="UP000271162"/>
    </source>
</evidence>
<dbReference type="PANTHER" id="PTHR13774">
    <property type="entry name" value="PHENAZINE BIOSYNTHESIS PROTEIN"/>
    <property type="match status" value="1"/>
</dbReference>
<dbReference type="EMBL" id="UYSL01022398">
    <property type="protein sequence ID" value="VDL80386.1"/>
    <property type="molecule type" value="Genomic_DNA"/>
</dbReference>
<evidence type="ECO:0000256" key="2">
    <source>
        <dbReference type="ARBA" id="ARBA00023235"/>
    </source>
</evidence>
<keyword evidence="4" id="KW-1185">Reference proteome</keyword>
<gene>
    <name evidence="3" type="ORF">NBR_LOCUS16791</name>
</gene>
<dbReference type="GO" id="GO:0016853">
    <property type="term" value="F:isomerase activity"/>
    <property type="evidence" value="ECO:0007669"/>
    <property type="project" value="UniProtKB-KW"/>
</dbReference>
<comment type="similarity">
    <text evidence="1">Belongs to the PhzF family.</text>
</comment>
<accession>A0A0N4YIP0</accession>
<reference evidence="5" key="1">
    <citation type="submission" date="2017-02" db="UniProtKB">
        <authorList>
            <consortium name="WormBaseParasite"/>
        </authorList>
    </citation>
    <scope>IDENTIFICATION</scope>
</reference>